<protein>
    <recommendedName>
        <fullName evidence="2">BHLH domain-containing protein</fullName>
    </recommendedName>
</protein>
<dbReference type="CDD" id="cd11431">
    <property type="entry name" value="bHLH_TS_taxi_Dei"/>
    <property type="match status" value="1"/>
</dbReference>
<dbReference type="SUPFAM" id="SSF47459">
    <property type="entry name" value="HLH, helix-loop-helix DNA-binding domain"/>
    <property type="match status" value="1"/>
</dbReference>
<evidence type="ECO:0000313" key="4">
    <source>
        <dbReference type="Proteomes" id="UP000594454"/>
    </source>
</evidence>
<dbReference type="GO" id="GO:0070888">
    <property type="term" value="F:E-box binding"/>
    <property type="evidence" value="ECO:0007669"/>
    <property type="project" value="TreeGrafter"/>
</dbReference>
<dbReference type="PANTHER" id="PTHR19290:SF147">
    <property type="entry name" value="HELIX-LOOP-HELIX PROTEIN DELILAH"/>
    <property type="match status" value="1"/>
</dbReference>
<dbReference type="GO" id="GO:0005634">
    <property type="term" value="C:nucleus"/>
    <property type="evidence" value="ECO:0007669"/>
    <property type="project" value="TreeGrafter"/>
</dbReference>
<feature type="compositionally biased region" description="Low complexity" evidence="1">
    <location>
        <begin position="16"/>
        <end position="48"/>
    </location>
</feature>
<dbReference type="AlphaFoldDB" id="A0A7R8Z0A4"/>
<feature type="region of interest" description="Disordered" evidence="1">
    <location>
        <begin position="61"/>
        <end position="128"/>
    </location>
</feature>
<dbReference type="GO" id="GO:0009653">
    <property type="term" value="P:anatomical structure morphogenesis"/>
    <property type="evidence" value="ECO:0007669"/>
    <property type="project" value="TreeGrafter"/>
</dbReference>
<proteinExistence type="predicted"/>
<dbReference type="Gene3D" id="4.10.280.10">
    <property type="entry name" value="Helix-loop-helix DNA-binding domain"/>
    <property type="match status" value="1"/>
</dbReference>
<dbReference type="PROSITE" id="PS50888">
    <property type="entry name" value="BHLH"/>
    <property type="match status" value="1"/>
</dbReference>
<dbReference type="GO" id="GO:0045944">
    <property type="term" value="P:positive regulation of transcription by RNA polymerase II"/>
    <property type="evidence" value="ECO:0007669"/>
    <property type="project" value="TreeGrafter"/>
</dbReference>
<gene>
    <name evidence="3" type="ORF">HERILL_LOCUS14559</name>
</gene>
<dbReference type="EMBL" id="LR899014">
    <property type="protein sequence ID" value="CAD7092179.1"/>
    <property type="molecule type" value="Genomic_DNA"/>
</dbReference>
<keyword evidence="4" id="KW-1185">Reference proteome</keyword>
<sequence length="368" mass="39610">MKSMTFDQSTIMSDANNNSSGSLGGSMLSGSGTSSSINNPISNIGASINNNNIKKATNEKYSLRQRQKRQTSGRGAAAASGASATSSATLKDISSDQQPTVAKEKPKPKAAPLSKYRRKTANARERTRMREINSAFENLRRCVPHSIGGGGRTSPSSTNEKLTKITTLRLAMKYIRTLSEALTNPGYDVSFLCASNNNSNNFNNNNQVSSIPCTATSNFDNLFTQTVVEAPMVPVKVRATAAKSQSRSRQKAKQKLEPASMDISIPMPSTCLEDNPADLGLLLESDGESLHLSEPCLSPLGQNMKPFNCNPANDNPLELSLLLDSDSDSLQFSEPCLSPLGALDSFNPFGDLLHTEFAEHTSLDMYLT</sequence>
<dbReference type="Pfam" id="PF00010">
    <property type="entry name" value="HLH"/>
    <property type="match status" value="1"/>
</dbReference>
<feature type="compositionally biased region" description="Low complexity" evidence="1">
    <location>
        <begin position="72"/>
        <end position="89"/>
    </location>
</feature>
<evidence type="ECO:0000256" key="1">
    <source>
        <dbReference type="SAM" id="MobiDB-lite"/>
    </source>
</evidence>
<dbReference type="InParanoid" id="A0A7R8Z0A4"/>
<dbReference type="OMA" id="HTGFNEQ"/>
<evidence type="ECO:0000259" key="2">
    <source>
        <dbReference type="PROSITE" id="PS50888"/>
    </source>
</evidence>
<dbReference type="GO" id="GO:0046983">
    <property type="term" value="F:protein dimerization activity"/>
    <property type="evidence" value="ECO:0007669"/>
    <property type="project" value="InterPro"/>
</dbReference>
<dbReference type="SMART" id="SM00353">
    <property type="entry name" value="HLH"/>
    <property type="match status" value="1"/>
</dbReference>
<dbReference type="InterPro" id="IPR011598">
    <property type="entry name" value="bHLH_dom"/>
</dbReference>
<feature type="compositionally biased region" description="Polar residues" evidence="1">
    <location>
        <begin position="1"/>
        <end position="15"/>
    </location>
</feature>
<reference evidence="3 4" key="1">
    <citation type="submission" date="2020-11" db="EMBL/GenBank/DDBJ databases">
        <authorList>
            <person name="Wallbank WR R."/>
            <person name="Pardo Diaz C."/>
            <person name="Kozak K."/>
            <person name="Martin S."/>
            <person name="Jiggins C."/>
            <person name="Moest M."/>
            <person name="Warren A I."/>
            <person name="Generalovic N T."/>
            <person name="Byers J.R.P. K."/>
            <person name="Montejo-Kovacevich G."/>
            <person name="Yen C E."/>
        </authorList>
    </citation>
    <scope>NUCLEOTIDE SEQUENCE [LARGE SCALE GENOMIC DNA]</scope>
</reference>
<dbReference type="PANTHER" id="PTHR19290">
    <property type="entry name" value="BASIC HELIX-LOOP-HELIX PROTEIN NEUROGENIN-RELATED"/>
    <property type="match status" value="1"/>
</dbReference>
<dbReference type="InterPro" id="IPR050359">
    <property type="entry name" value="bHLH_transcription_factors"/>
</dbReference>
<dbReference type="Proteomes" id="UP000594454">
    <property type="component" value="Chromosome 6"/>
</dbReference>
<dbReference type="InterPro" id="IPR036638">
    <property type="entry name" value="HLH_DNA-bd_sf"/>
</dbReference>
<dbReference type="OrthoDB" id="10063280at2759"/>
<evidence type="ECO:0000313" key="3">
    <source>
        <dbReference type="EMBL" id="CAD7092179.1"/>
    </source>
</evidence>
<feature type="domain" description="BHLH" evidence="2">
    <location>
        <begin position="116"/>
        <end position="178"/>
    </location>
</feature>
<accession>A0A7R8Z0A4</accession>
<feature type="region of interest" description="Disordered" evidence="1">
    <location>
        <begin position="1"/>
        <end position="48"/>
    </location>
</feature>
<organism evidence="3 4">
    <name type="scientific">Hermetia illucens</name>
    <name type="common">Black soldier fly</name>
    <dbReference type="NCBI Taxonomy" id="343691"/>
    <lineage>
        <taxon>Eukaryota</taxon>
        <taxon>Metazoa</taxon>
        <taxon>Ecdysozoa</taxon>
        <taxon>Arthropoda</taxon>
        <taxon>Hexapoda</taxon>
        <taxon>Insecta</taxon>
        <taxon>Pterygota</taxon>
        <taxon>Neoptera</taxon>
        <taxon>Endopterygota</taxon>
        <taxon>Diptera</taxon>
        <taxon>Brachycera</taxon>
        <taxon>Stratiomyomorpha</taxon>
        <taxon>Stratiomyidae</taxon>
        <taxon>Hermetiinae</taxon>
        <taxon>Hermetia</taxon>
    </lineage>
</organism>
<dbReference type="GO" id="GO:0003700">
    <property type="term" value="F:DNA-binding transcription factor activity"/>
    <property type="evidence" value="ECO:0007669"/>
    <property type="project" value="TreeGrafter"/>
</dbReference>
<name>A0A7R8Z0A4_HERIL</name>